<reference evidence="2" key="1">
    <citation type="submission" date="2012-03" db="EMBL/GenBank/DDBJ databases">
        <title>Complete genome of Caldisphaera lagunensis DSM 15908.</title>
        <authorList>
            <person name="Lucas S."/>
            <person name="Copeland A."/>
            <person name="Lapidus A."/>
            <person name="Glavina del Rio T."/>
            <person name="Dalin E."/>
            <person name="Tice H."/>
            <person name="Bruce D."/>
            <person name="Goodwin L."/>
            <person name="Pitluck S."/>
            <person name="Peters L."/>
            <person name="Mikhailova N."/>
            <person name="Teshima H."/>
            <person name="Kyrpides N."/>
            <person name="Mavromatis K."/>
            <person name="Ivanova N."/>
            <person name="Brettin T."/>
            <person name="Detter J.C."/>
            <person name="Han C."/>
            <person name="Larimer F."/>
            <person name="Land M."/>
            <person name="Hauser L."/>
            <person name="Markowitz V."/>
            <person name="Cheng J.-F."/>
            <person name="Hugenholtz P."/>
            <person name="Woyke T."/>
            <person name="Wu D."/>
            <person name="Spring S."/>
            <person name="Schroeder M."/>
            <person name="Brambilla E."/>
            <person name="Klenk H.-P."/>
            <person name="Eisen J.A."/>
        </authorList>
    </citation>
    <scope>NUCLEOTIDE SEQUENCE [LARGE SCALE GENOMIC DNA]</scope>
    <source>
        <strain evidence="2">DSM 15908 / JCM 11604 / IC-154</strain>
    </source>
</reference>
<keyword evidence="2" id="KW-1185">Reference proteome</keyword>
<dbReference type="GeneID" id="14211710"/>
<dbReference type="HOGENOM" id="CLU_640301_0_0_2"/>
<name>L0AAS1_CALLD</name>
<gene>
    <name evidence="1" type="ordered locus">Calag_0450</name>
</gene>
<protein>
    <recommendedName>
        <fullName evidence="3">Single-stranded DNA-specific exonuclease</fullName>
    </recommendedName>
</protein>
<dbReference type="InParanoid" id="L0AAS1"/>
<evidence type="ECO:0008006" key="3">
    <source>
        <dbReference type="Google" id="ProtNLM"/>
    </source>
</evidence>
<dbReference type="RefSeq" id="WP_015232115.1">
    <property type="nucleotide sequence ID" value="NC_019791.1"/>
</dbReference>
<proteinExistence type="predicted"/>
<dbReference type="AlphaFoldDB" id="L0AAS1"/>
<accession>L0AAS1</accession>
<evidence type="ECO:0000313" key="2">
    <source>
        <dbReference type="Proteomes" id="UP000010469"/>
    </source>
</evidence>
<dbReference type="STRING" id="1056495.Calag_0450"/>
<dbReference type="Proteomes" id="UP000010469">
    <property type="component" value="Chromosome"/>
</dbReference>
<evidence type="ECO:0000313" key="1">
    <source>
        <dbReference type="EMBL" id="AFZ70217.1"/>
    </source>
</evidence>
<sequence>MLKIKLDKGKDIDKLKLQISAALNKVLQESKDNNILRIIVYPSLENIIGGLMLFNVALNLNIKASISTRLNAPSKITDPTILIGYSNLNYKVSDIESVLVSLSHEINEIPIGNSTFVEINGSIGSGIYFALKGSDIINVKPEYAILSLASTYASKYVSKSGEFSSFDKDVIETLITSDDSLNMEIVTGLKIFRPTSLNFCESLSITLNPLYLTLTNEDSCQRFLKENGFEMLINSNIGKIDNETNKNITVSIYKYLKDNIIKNKIDIQEYVGGVGVSKARIVMQDPREVIYSIMLLIETMGFHSAVGLIADYENEYPQIPHYLRSSVKIAEDVILNNKFNRASQINFAKVYVTNEDNLPITAIQKQLKIMGYIDNDAILGYLDKNKLKIPILSLEDSLGYGSAARFIQTFKGEFDGESVWIKIV</sequence>
<dbReference type="KEGG" id="clg:Calag_0450"/>
<dbReference type="EMBL" id="CP003378">
    <property type="protein sequence ID" value="AFZ70217.1"/>
    <property type="molecule type" value="Genomic_DNA"/>
</dbReference>
<organism evidence="1 2">
    <name type="scientific">Caldisphaera lagunensis (strain DSM 15908 / JCM 11604 / ANMR 0165 / IC-154)</name>
    <dbReference type="NCBI Taxonomy" id="1056495"/>
    <lineage>
        <taxon>Archaea</taxon>
        <taxon>Thermoproteota</taxon>
        <taxon>Thermoprotei</taxon>
        <taxon>Acidilobales</taxon>
        <taxon>Caldisphaeraceae</taxon>
        <taxon>Caldisphaera</taxon>
    </lineage>
</organism>